<dbReference type="Pfam" id="PF07727">
    <property type="entry name" value="RVT_2"/>
    <property type="match status" value="1"/>
</dbReference>
<dbReference type="Proteomes" id="UP001151760">
    <property type="component" value="Unassembled WGS sequence"/>
</dbReference>
<evidence type="ECO:0000259" key="2">
    <source>
        <dbReference type="Pfam" id="PF07727"/>
    </source>
</evidence>
<evidence type="ECO:0000313" key="4">
    <source>
        <dbReference type="Proteomes" id="UP001151760"/>
    </source>
</evidence>
<organism evidence="3 4">
    <name type="scientific">Tanacetum coccineum</name>
    <dbReference type="NCBI Taxonomy" id="301880"/>
    <lineage>
        <taxon>Eukaryota</taxon>
        <taxon>Viridiplantae</taxon>
        <taxon>Streptophyta</taxon>
        <taxon>Embryophyta</taxon>
        <taxon>Tracheophyta</taxon>
        <taxon>Spermatophyta</taxon>
        <taxon>Magnoliopsida</taxon>
        <taxon>eudicotyledons</taxon>
        <taxon>Gunneridae</taxon>
        <taxon>Pentapetalae</taxon>
        <taxon>asterids</taxon>
        <taxon>campanulids</taxon>
        <taxon>Asterales</taxon>
        <taxon>Asteraceae</taxon>
        <taxon>Asteroideae</taxon>
        <taxon>Anthemideae</taxon>
        <taxon>Anthemidinae</taxon>
        <taxon>Tanacetum</taxon>
    </lineage>
</organism>
<dbReference type="InterPro" id="IPR013103">
    <property type="entry name" value="RVT_2"/>
</dbReference>
<feature type="region of interest" description="Disordered" evidence="1">
    <location>
        <begin position="62"/>
        <end position="87"/>
    </location>
</feature>
<name>A0ABQ5D9M0_9ASTR</name>
<dbReference type="EMBL" id="BQNB010015018">
    <property type="protein sequence ID" value="GJT35072.1"/>
    <property type="molecule type" value="Genomic_DNA"/>
</dbReference>
<feature type="domain" description="Reverse transcriptase Ty1/copia-type" evidence="2">
    <location>
        <begin position="90"/>
        <end position="141"/>
    </location>
</feature>
<protein>
    <submittedName>
        <fullName evidence="3">Ribonuclease H-like domain-containing protein</fullName>
    </submittedName>
</protein>
<feature type="compositionally biased region" description="Polar residues" evidence="1">
    <location>
        <begin position="66"/>
        <end position="87"/>
    </location>
</feature>
<comment type="caution">
    <text evidence="3">The sequence shown here is derived from an EMBL/GenBank/DDBJ whole genome shotgun (WGS) entry which is preliminary data.</text>
</comment>
<reference evidence="3" key="2">
    <citation type="submission" date="2022-01" db="EMBL/GenBank/DDBJ databases">
        <authorList>
            <person name="Yamashiro T."/>
            <person name="Shiraishi A."/>
            <person name="Satake H."/>
            <person name="Nakayama K."/>
        </authorList>
    </citation>
    <scope>NUCLEOTIDE SEQUENCE</scope>
</reference>
<sequence length="200" mass="22279">MFTNKIIISRHVRFDEDVFPFGTERPSTPPTYDFLLPIVASQPTAAPPPTQPIIPPSYNLLPKPTISPTTPSHNLPPNQTQHSLQPYSPTQQQGIDYDETFSPMVKSATIRTVLSLAVSRDWPINHLDVKNEFIHGHLSDTRTTSGMFLSQSKFAEEIPERPRMLNCILCPTTVDTESNLGPDDDHVTDSTLYRSLAGAL</sequence>
<evidence type="ECO:0000256" key="1">
    <source>
        <dbReference type="SAM" id="MobiDB-lite"/>
    </source>
</evidence>
<proteinExistence type="predicted"/>
<reference evidence="3" key="1">
    <citation type="journal article" date="2022" name="Int. J. Mol. Sci.">
        <title>Draft Genome of Tanacetum Coccineum: Genomic Comparison of Closely Related Tanacetum-Family Plants.</title>
        <authorList>
            <person name="Yamashiro T."/>
            <person name="Shiraishi A."/>
            <person name="Nakayama K."/>
            <person name="Satake H."/>
        </authorList>
    </citation>
    <scope>NUCLEOTIDE SEQUENCE</scope>
</reference>
<gene>
    <name evidence="3" type="ORF">Tco_0925491</name>
</gene>
<accession>A0ABQ5D9M0</accession>
<evidence type="ECO:0000313" key="3">
    <source>
        <dbReference type="EMBL" id="GJT35072.1"/>
    </source>
</evidence>
<keyword evidence="4" id="KW-1185">Reference proteome</keyword>